<dbReference type="OrthoDB" id="407355at2759"/>
<evidence type="ECO:0000256" key="15">
    <source>
        <dbReference type="ARBA" id="ARBA00023277"/>
    </source>
</evidence>
<evidence type="ECO:0000256" key="8">
    <source>
        <dbReference type="ARBA" id="ARBA00022622"/>
    </source>
</evidence>
<evidence type="ECO:0000256" key="4">
    <source>
        <dbReference type="ARBA" id="ARBA00010973"/>
    </source>
</evidence>
<keyword evidence="6" id="KW-0134">Cell wall</keyword>
<evidence type="ECO:0000256" key="6">
    <source>
        <dbReference type="ARBA" id="ARBA00022512"/>
    </source>
</evidence>
<evidence type="ECO:0000259" key="23">
    <source>
        <dbReference type="PROSITE" id="PS51677"/>
    </source>
</evidence>
<dbReference type="GO" id="GO:0046872">
    <property type="term" value="F:metal ion binding"/>
    <property type="evidence" value="ECO:0007669"/>
    <property type="project" value="UniProtKB-KW"/>
</dbReference>
<evidence type="ECO:0000256" key="21">
    <source>
        <dbReference type="ARBA" id="ARBA00048494"/>
    </source>
</evidence>
<dbReference type="GO" id="GO:0000272">
    <property type="term" value="P:polysaccharide catabolic process"/>
    <property type="evidence" value="ECO:0007669"/>
    <property type="project" value="UniProtKB-KW"/>
</dbReference>
<dbReference type="InterPro" id="IPR011330">
    <property type="entry name" value="Glyco_hydro/deAcase_b/a-brl"/>
</dbReference>
<evidence type="ECO:0000313" key="24">
    <source>
        <dbReference type="EMBL" id="PWN27471.1"/>
    </source>
</evidence>
<organism evidence="24 25">
    <name type="scientific">Jaminaea rosea</name>
    <dbReference type="NCBI Taxonomy" id="1569628"/>
    <lineage>
        <taxon>Eukaryota</taxon>
        <taxon>Fungi</taxon>
        <taxon>Dikarya</taxon>
        <taxon>Basidiomycota</taxon>
        <taxon>Ustilaginomycotina</taxon>
        <taxon>Exobasidiomycetes</taxon>
        <taxon>Microstromatales</taxon>
        <taxon>Microstromatales incertae sedis</taxon>
        <taxon>Jaminaea</taxon>
    </lineage>
</organism>
<comment type="catalytic activity">
    <reaction evidence="21">
        <text>[(1-&gt;4)-N-acetyl-beta-D-glucosaminyl](n) + n H2O = chitosan + n acetate</text>
        <dbReference type="Rhea" id="RHEA:10464"/>
        <dbReference type="Rhea" id="RHEA-COMP:9593"/>
        <dbReference type="Rhea" id="RHEA-COMP:9597"/>
        <dbReference type="ChEBI" id="CHEBI:15377"/>
        <dbReference type="ChEBI" id="CHEBI:17029"/>
        <dbReference type="ChEBI" id="CHEBI:30089"/>
        <dbReference type="ChEBI" id="CHEBI:57704"/>
        <dbReference type="EC" id="3.5.1.41"/>
    </reaction>
    <physiologicalReaction direction="left-to-right" evidence="21">
        <dbReference type="Rhea" id="RHEA:10465"/>
    </physiologicalReaction>
</comment>
<dbReference type="Pfam" id="PF01522">
    <property type="entry name" value="Polysacc_deac_1"/>
    <property type="match status" value="1"/>
</dbReference>
<feature type="region of interest" description="Disordered" evidence="22">
    <location>
        <begin position="1"/>
        <end position="111"/>
    </location>
</feature>
<dbReference type="STRING" id="1569628.A0A316UT09"/>
<evidence type="ECO:0000256" key="1">
    <source>
        <dbReference type="ARBA" id="ARBA00001941"/>
    </source>
</evidence>
<dbReference type="SUPFAM" id="SSF88713">
    <property type="entry name" value="Glycoside hydrolase/deacetylase"/>
    <property type="match status" value="1"/>
</dbReference>
<sequence length="524" mass="55810">MVQRATRTPGAARHHKAHRAIIEAREEEQARREAEEKDADVDEEDDGVVYEGEEDHCGEMCQKRNASLDEAKDEDDELSKPGVVEVMDDGEDDESHSSSATAASRAQKSPAVDAAAAGTSVASSGGTLDPSVSAEIATITSGVPTTTPTYALGTTYTAGASNTFVSGAPALPAATAARPADYPTLDKAPPTDSQQAQEWIQQYSSQLSQAPNIPLTVDQASCSGNPTNLQNAAANHWWTCGGYTTSDDVTQCPDENTWGLSYDDGPSPYTPKLLDYMEKHGDLKSTFFIVGSRAISRPDILQYEYMKGHQLSVHTWSHTALTTQSNEAILLELLWTMKVIKTITGVTPNTMRPPYGDIDDRVRYICKMVGLTPIIWTSLSSTSSFDTNDWKIQSGVVTAAQSVNTFESILQQAPSLGHGYIVLEHDLYQQSVELAVTVVLDMAQNMNPKQTLEPIVTCLKKDMNEAYIETSTNKSSPAATGSSASSRSGGSSGADGILAALLRNGADCLGTLQGGGTSTAAAAA</sequence>
<keyword evidence="16" id="KW-0170">Cobalt</keyword>
<keyword evidence="10" id="KW-0732">Signal</keyword>
<reference evidence="24 25" key="1">
    <citation type="journal article" date="2018" name="Mol. Biol. Evol.">
        <title>Broad Genomic Sampling Reveals a Smut Pathogenic Ancestry of the Fungal Clade Ustilaginomycotina.</title>
        <authorList>
            <person name="Kijpornyongpan T."/>
            <person name="Mondo S.J."/>
            <person name="Barry K."/>
            <person name="Sandor L."/>
            <person name="Lee J."/>
            <person name="Lipzen A."/>
            <person name="Pangilinan J."/>
            <person name="LaButti K."/>
            <person name="Hainaut M."/>
            <person name="Henrissat B."/>
            <person name="Grigoriev I.V."/>
            <person name="Spatafora J.W."/>
            <person name="Aime M.C."/>
        </authorList>
    </citation>
    <scope>NUCLEOTIDE SEQUENCE [LARGE SCALE GENOMIC DNA]</scope>
    <source>
        <strain evidence="24 25">MCA 5214</strain>
    </source>
</reference>
<dbReference type="Proteomes" id="UP000245884">
    <property type="component" value="Unassembled WGS sequence"/>
</dbReference>
<dbReference type="FunFam" id="3.20.20.370:FF:000004">
    <property type="entry name" value="Related to Chitin deacetylase"/>
    <property type="match status" value="1"/>
</dbReference>
<dbReference type="GO" id="GO:0009272">
    <property type="term" value="P:fungal-type cell wall biogenesis"/>
    <property type="evidence" value="ECO:0007669"/>
    <property type="project" value="UniProtKB-ARBA"/>
</dbReference>
<feature type="region of interest" description="Disordered" evidence="22">
    <location>
        <begin position="470"/>
        <end position="491"/>
    </location>
</feature>
<dbReference type="PANTHER" id="PTHR10587:SF133">
    <property type="entry name" value="CHITIN DEACETYLASE 1-RELATED"/>
    <property type="match status" value="1"/>
</dbReference>
<comment type="similarity">
    <text evidence="4">Belongs to the polysaccharide deacetylase family.</text>
</comment>
<feature type="compositionally biased region" description="Acidic residues" evidence="22">
    <location>
        <begin position="36"/>
        <end position="54"/>
    </location>
</feature>
<dbReference type="RefSeq" id="XP_025362083.1">
    <property type="nucleotide sequence ID" value="XM_025507548.1"/>
</dbReference>
<evidence type="ECO:0000256" key="17">
    <source>
        <dbReference type="ARBA" id="ARBA00023288"/>
    </source>
</evidence>
<evidence type="ECO:0000256" key="14">
    <source>
        <dbReference type="ARBA" id="ARBA00023180"/>
    </source>
</evidence>
<proteinExistence type="inferred from homology"/>
<feature type="compositionally biased region" description="Low complexity" evidence="22">
    <location>
        <begin position="97"/>
        <end position="111"/>
    </location>
</feature>
<evidence type="ECO:0000256" key="5">
    <source>
        <dbReference type="ARBA" id="ARBA00022475"/>
    </source>
</evidence>
<dbReference type="GO" id="GO:0004099">
    <property type="term" value="F:chitin deacetylase activity"/>
    <property type="evidence" value="ECO:0007669"/>
    <property type="project" value="UniProtKB-EC"/>
</dbReference>
<evidence type="ECO:0000256" key="3">
    <source>
        <dbReference type="ARBA" id="ARBA00004609"/>
    </source>
</evidence>
<comment type="subcellular location">
    <subcellularLocation>
        <location evidence="3">Cell membrane</location>
        <topology evidence="3">Lipid-anchor</topology>
        <topology evidence="3">GPI-anchor</topology>
    </subcellularLocation>
    <subcellularLocation>
        <location evidence="2">Secreted</location>
        <location evidence="2">Cell wall</location>
    </subcellularLocation>
</comment>
<dbReference type="GO" id="GO:0071555">
    <property type="term" value="P:cell wall organization"/>
    <property type="evidence" value="ECO:0007669"/>
    <property type="project" value="UniProtKB-KW"/>
</dbReference>
<name>A0A316UT09_9BASI</name>
<keyword evidence="17" id="KW-0449">Lipoprotein</keyword>
<dbReference type="AlphaFoldDB" id="A0A316UT09"/>
<keyword evidence="13" id="KW-0472">Membrane</keyword>
<comment type="cofactor">
    <cofactor evidence="1">
        <name>Co(2+)</name>
        <dbReference type="ChEBI" id="CHEBI:48828"/>
    </cofactor>
</comment>
<dbReference type="Gene3D" id="3.20.20.370">
    <property type="entry name" value="Glycoside hydrolase/deacetylase"/>
    <property type="match status" value="1"/>
</dbReference>
<evidence type="ECO:0000256" key="10">
    <source>
        <dbReference type="ARBA" id="ARBA00022729"/>
    </source>
</evidence>
<evidence type="ECO:0000256" key="20">
    <source>
        <dbReference type="ARBA" id="ARBA00024056"/>
    </source>
</evidence>
<dbReference type="InterPro" id="IPR050248">
    <property type="entry name" value="Polysacc_deacetylase_ArnD"/>
</dbReference>
<keyword evidence="14" id="KW-0325">Glycoprotein</keyword>
<evidence type="ECO:0000256" key="12">
    <source>
        <dbReference type="ARBA" id="ARBA00023024"/>
    </source>
</evidence>
<evidence type="ECO:0000313" key="25">
    <source>
        <dbReference type="Proteomes" id="UP000245884"/>
    </source>
</evidence>
<gene>
    <name evidence="24" type="ORF">BDZ90DRAFT_246306</name>
</gene>
<dbReference type="PANTHER" id="PTHR10587">
    <property type="entry name" value="GLYCOSYL TRANSFERASE-RELATED"/>
    <property type="match status" value="1"/>
</dbReference>
<evidence type="ECO:0000256" key="13">
    <source>
        <dbReference type="ARBA" id="ARBA00023136"/>
    </source>
</evidence>
<dbReference type="EC" id="3.5.1.41" evidence="20"/>
<keyword evidence="11 24" id="KW-0378">Hydrolase</keyword>
<dbReference type="GO" id="GO:0006032">
    <property type="term" value="P:chitin catabolic process"/>
    <property type="evidence" value="ECO:0007669"/>
    <property type="project" value="UniProtKB-KW"/>
</dbReference>
<keyword evidence="25" id="KW-1185">Reference proteome</keyword>
<feature type="compositionally biased region" description="Basic and acidic residues" evidence="22">
    <location>
        <begin position="55"/>
        <end position="70"/>
    </location>
</feature>
<evidence type="ECO:0000256" key="16">
    <source>
        <dbReference type="ARBA" id="ARBA00023285"/>
    </source>
</evidence>
<dbReference type="EMBL" id="KZ819668">
    <property type="protein sequence ID" value="PWN27471.1"/>
    <property type="molecule type" value="Genomic_DNA"/>
</dbReference>
<dbReference type="GeneID" id="37029371"/>
<evidence type="ECO:0000256" key="2">
    <source>
        <dbReference type="ARBA" id="ARBA00004191"/>
    </source>
</evidence>
<evidence type="ECO:0000256" key="7">
    <source>
        <dbReference type="ARBA" id="ARBA00022525"/>
    </source>
</evidence>
<feature type="region of interest" description="Disordered" evidence="22">
    <location>
        <begin position="177"/>
        <end position="197"/>
    </location>
</feature>
<keyword evidence="18" id="KW-0961">Cell wall biogenesis/degradation</keyword>
<protein>
    <recommendedName>
        <fullName evidence="20">chitin deacetylase</fullName>
        <ecNumber evidence="20">3.5.1.41</ecNumber>
    </recommendedName>
</protein>
<evidence type="ECO:0000256" key="19">
    <source>
        <dbReference type="ARBA" id="ARBA00023326"/>
    </source>
</evidence>
<dbReference type="InterPro" id="IPR002509">
    <property type="entry name" value="NODB_dom"/>
</dbReference>
<keyword evidence="19" id="KW-0624">Polysaccharide degradation</keyword>
<keyword evidence="12" id="KW-0146">Chitin degradation</keyword>
<keyword evidence="7" id="KW-0964">Secreted</keyword>
<feature type="compositionally biased region" description="Basic and acidic residues" evidence="22">
    <location>
        <begin position="20"/>
        <end position="35"/>
    </location>
</feature>
<feature type="domain" description="NodB homology" evidence="23">
    <location>
        <begin position="256"/>
        <end position="468"/>
    </location>
</feature>
<evidence type="ECO:0000256" key="9">
    <source>
        <dbReference type="ARBA" id="ARBA00022723"/>
    </source>
</evidence>
<feature type="compositionally biased region" description="Low complexity" evidence="22">
    <location>
        <begin position="475"/>
        <end position="489"/>
    </location>
</feature>
<keyword evidence="9" id="KW-0479">Metal-binding</keyword>
<accession>A0A316UT09</accession>
<keyword evidence="8" id="KW-0336">GPI-anchor</keyword>
<evidence type="ECO:0000256" key="11">
    <source>
        <dbReference type="ARBA" id="ARBA00022801"/>
    </source>
</evidence>
<keyword evidence="15" id="KW-0119">Carbohydrate metabolism</keyword>
<dbReference type="GO" id="GO:0005886">
    <property type="term" value="C:plasma membrane"/>
    <property type="evidence" value="ECO:0007669"/>
    <property type="project" value="UniProtKB-SubCell"/>
</dbReference>
<dbReference type="GO" id="GO:0098552">
    <property type="term" value="C:side of membrane"/>
    <property type="evidence" value="ECO:0007669"/>
    <property type="project" value="UniProtKB-KW"/>
</dbReference>
<keyword evidence="5" id="KW-1003">Cell membrane</keyword>
<evidence type="ECO:0000256" key="18">
    <source>
        <dbReference type="ARBA" id="ARBA00023316"/>
    </source>
</evidence>
<dbReference type="PROSITE" id="PS51677">
    <property type="entry name" value="NODB"/>
    <property type="match status" value="1"/>
</dbReference>
<evidence type="ECO:0000256" key="22">
    <source>
        <dbReference type="SAM" id="MobiDB-lite"/>
    </source>
</evidence>